<keyword evidence="9" id="KW-0524">Neurogenesis</keyword>
<dbReference type="SUPFAM" id="SSF52058">
    <property type="entry name" value="L domain-like"/>
    <property type="match status" value="2"/>
</dbReference>
<dbReference type="GO" id="GO:0005576">
    <property type="term" value="C:extracellular region"/>
    <property type="evidence" value="ECO:0007669"/>
    <property type="project" value="UniProtKB-SubCell"/>
</dbReference>
<evidence type="ECO:0000259" key="14">
    <source>
        <dbReference type="PROSITE" id="PS01225"/>
    </source>
</evidence>
<evidence type="ECO:0000256" key="10">
    <source>
        <dbReference type="ARBA" id="ARBA00023157"/>
    </source>
</evidence>
<evidence type="ECO:0008006" key="19">
    <source>
        <dbReference type="Google" id="ProtNLM"/>
    </source>
</evidence>
<dbReference type="SMART" id="SM00274">
    <property type="entry name" value="FOLN"/>
    <property type="match status" value="2"/>
</dbReference>
<dbReference type="InterPro" id="IPR001611">
    <property type="entry name" value="Leu-rich_rpt"/>
</dbReference>
<dbReference type="InterPro" id="IPR006207">
    <property type="entry name" value="Cys_knot_C"/>
</dbReference>
<evidence type="ECO:0000256" key="2">
    <source>
        <dbReference type="ARBA" id="ARBA00022473"/>
    </source>
</evidence>
<dbReference type="InterPro" id="IPR000483">
    <property type="entry name" value="Cys-rich_flank_reg_C"/>
</dbReference>
<keyword evidence="8" id="KW-0221">Differentiation</keyword>
<dbReference type="SMART" id="SM00082">
    <property type="entry name" value="LRRCT"/>
    <property type="match status" value="3"/>
</dbReference>
<dbReference type="InterPro" id="IPR000152">
    <property type="entry name" value="EGF-type_Asp/Asn_hydroxyl_site"/>
</dbReference>
<dbReference type="PROSITE" id="PS01225">
    <property type="entry name" value="CTCK_2"/>
    <property type="match status" value="1"/>
</dbReference>
<keyword evidence="18" id="KW-1185">Reference proteome</keyword>
<dbReference type="EMBL" id="SWLE01000021">
    <property type="protein sequence ID" value="TNM86100.1"/>
    <property type="molecule type" value="Genomic_DNA"/>
</dbReference>
<feature type="domain" description="EGF-like" evidence="16">
    <location>
        <begin position="1177"/>
        <end position="1211"/>
    </location>
</feature>
<evidence type="ECO:0000256" key="8">
    <source>
        <dbReference type="ARBA" id="ARBA00022782"/>
    </source>
</evidence>
<feature type="domain" description="Laminin G" evidence="15">
    <location>
        <begin position="981"/>
        <end position="1176"/>
    </location>
</feature>
<feature type="disulfide bond" evidence="12">
    <location>
        <begin position="1179"/>
        <end position="1189"/>
    </location>
</feature>
<dbReference type="GO" id="GO:0050919">
    <property type="term" value="P:negative chemotaxis"/>
    <property type="evidence" value="ECO:0007669"/>
    <property type="project" value="TreeGrafter"/>
</dbReference>
<dbReference type="Gene3D" id="2.10.25.10">
    <property type="entry name" value="Laminin"/>
    <property type="match status" value="6"/>
</dbReference>
<evidence type="ECO:0000259" key="16">
    <source>
        <dbReference type="PROSITE" id="PS50026"/>
    </source>
</evidence>
<dbReference type="Pfam" id="PF01463">
    <property type="entry name" value="LRRCT"/>
    <property type="match status" value="3"/>
</dbReference>
<sequence>MVAFLCPVGPGRSTANALRLLVSLLLLVLSSGVYGQPCPTQCSCTGTTVDCHGQGLRSVPRNIPRNTERLDLNANNLTKITKADFAGLRHLRVLQLMENKITTIERGAFQDLKELERLRLNRNNLAVFPELLFLGMTKLSRLDLSENQIQGVPRKAFRGAVEIKNLTLNNNNISRLSVASFNHMPKLRTFRLHSNNLQCDCHVAWLSEWLRQRPRLGLYTQCMAPPHLRGHNVAEVQKKEFVCTGSHQSSSSSSACSVLQCPESCTCSNNIVDCRGKGLTEIPTNLPETITEIRLEQNAIKVIPAGAFSPYKKLRRIDLSNNQISELASDAFQGLRSLNSLVLYGNKITEISKGLFEGLFSLQLLLLNANKIACLRVDAFQDLHNLNLLSLYDNKLQTIAKGTFSSLRAIQTLHLAQNPFICDCHLKWLADYLQDNPIETSGARCTSPRRLANKRIGQIKSKKFRCSGTEDYRSKLGGDCFADLACPEKCRCEGTTVDCSNQKLTKIPDHIPQYTAELRLNNNEFTVLEATGIFKKLPHLRKINLSNNRITDIEEGTFEGASGVNELILTSNRLENIHHRMLKGLGGLRTLNLLANPFNCNCHLAWLGDWLRRKRIVTGNPRCQNPYFLKEIPIQDVAVQDFACDDGNDENSCSPVLRCPAECSCLDTVVRCSNKGLSALPKGLPKETTELYLDGNHFTQVPVELSNYKHLTLIDLSNNQISTLSNHSLSNMSELLTLILSYNRLRCIPVRAFDGLKSLRLLSLHGNDISLIPEGAFKDLSSLSHLALGANPLHCELPHAVVVRLGEERLQGAGHRPLCRAWRHGRQVTSHHAFQEVHLHRCVCPEGFEGDTCEINIDDCEDNDCENNSTCVDGINNYTCMCSPEYTGYVGEHCELDYNDCEDNKCQSGAQCIDALNGYTCVCPEGYSGLFCEFSPPMVLPRTSPCDNHECRNGAQCVVMGPDPRCQCLHGYEGEHCETLVSVNFMNRGSYLQLPSSLLSPETNISLQIATDEDSGVLLYKGDNDHIAMELYRGRLRVSYDTGSYPPSAIYSVETVNDGSFHAVELVVSGQTLSLSIDGGPPKSINSLSRHSTLNLDSPLYLGGMPERASALGGLSSLQHSAGGRNGTGFHGCLRNLYINGKLQDLAAGLRPGTSGSTSAQSSSRQWLGQGLEPGCQPCQRGSCLQGDCHPTGHRGFTCTCHPGWTGTLCDQQVNNPCDGNKCVHGTCLPINSYSYSCRCQPGHSGVLCDEQDQDGTNPCSLSHCKHGKCRVSGLGKAYCECNSGYTGEACEREVACRGERVRDFYQRQQGYAACQTEEKVSRLECRGSCLGGAEGQGTCCTPLRSKRRKYTFQCTDGSSFVQEVEKVVKCGCTKCSS</sequence>
<dbReference type="SMART" id="SM00041">
    <property type="entry name" value="CT"/>
    <property type="match status" value="1"/>
</dbReference>
<dbReference type="GO" id="GO:0007411">
    <property type="term" value="P:axon guidance"/>
    <property type="evidence" value="ECO:0007669"/>
    <property type="project" value="TreeGrafter"/>
</dbReference>
<feature type="disulfide bond" evidence="12">
    <location>
        <begin position="1201"/>
        <end position="1210"/>
    </location>
</feature>
<feature type="disulfide bond" evidence="12">
    <location>
        <begin position="1260"/>
        <end position="1270"/>
    </location>
</feature>
<comment type="caution">
    <text evidence="12">Lacks conserved residue(s) required for the propagation of feature annotation.</text>
</comment>
<evidence type="ECO:0000256" key="13">
    <source>
        <dbReference type="SAM" id="SignalP"/>
    </source>
</evidence>
<dbReference type="InterPro" id="IPR013320">
    <property type="entry name" value="ConA-like_dom_sf"/>
</dbReference>
<evidence type="ECO:0000256" key="4">
    <source>
        <dbReference type="ARBA" id="ARBA00022536"/>
    </source>
</evidence>
<dbReference type="FunFam" id="2.10.25.10:FF:000045">
    <property type="entry name" value="Slit guidance ligand 2"/>
    <property type="match status" value="1"/>
</dbReference>
<feature type="disulfide bond" evidence="12">
    <location>
        <begin position="923"/>
        <end position="932"/>
    </location>
</feature>
<dbReference type="FunFam" id="2.10.25.10:FF:000080">
    <property type="entry name" value="Neurogenic locus notch 1"/>
    <property type="match status" value="1"/>
</dbReference>
<evidence type="ECO:0000259" key="15">
    <source>
        <dbReference type="PROSITE" id="PS50025"/>
    </source>
</evidence>
<dbReference type="InterPro" id="IPR001881">
    <property type="entry name" value="EGF-like_Ca-bd_dom"/>
</dbReference>
<name>A0A4Z2B5D3_9TELE</name>
<evidence type="ECO:0000256" key="9">
    <source>
        <dbReference type="ARBA" id="ARBA00022902"/>
    </source>
</evidence>
<evidence type="ECO:0000256" key="5">
    <source>
        <dbReference type="ARBA" id="ARBA00022614"/>
    </source>
</evidence>
<feature type="signal peptide" evidence="13">
    <location>
        <begin position="1"/>
        <end position="35"/>
    </location>
</feature>
<feature type="domain" description="CTCK" evidence="14">
    <location>
        <begin position="1297"/>
        <end position="1377"/>
    </location>
</feature>
<keyword evidence="5" id="KW-0433">Leucine-rich repeat</keyword>
<dbReference type="InterPro" id="IPR001791">
    <property type="entry name" value="Laminin_G"/>
</dbReference>
<dbReference type="CDD" id="cd00054">
    <property type="entry name" value="EGF_CA"/>
    <property type="match status" value="3"/>
</dbReference>
<dbReference type="InterPro" id="IPR051355">
    <property type="entry name" value="Notch/Slit_guidance"/>
</dbReference>
<dbReference type="PANTHER" id="PTHR45836">
    <property type="entry name" value="SLIT HOMOLOG"/>
    <property type="match status" value="1"/>
</dbReference>
<dbReference type="Pfam" id="PF13855">
    <property type="entry name" value="LRR_8"/>
    <property type="match status" value="5"/>
</dbReference>
<evidence type="ECO:0000256" key="3">
    <source>
        <dbReference type="ARBA" id="ARBA00022525"/>
    </source>
</evidence>
<evidence type="ECO:0000256" key="7">
    <source>
        <dbReference type="ARBA" id="ARBA00022737"/>
    </source>
</evidence>
<feature type="disulfide bond" evidence="12">
    <location>
        <begin position="968"/>
        <end position="977"/>
    </location>
</feature>
<dbReference type="Pfam" id="PF01462">
    <property type="entry name" value="LRRNT"/>
    <property type="match status" value="4"/>
</dbReference>
<dbReference type="SMART" id="SM00181">
    <property type="entry name" value="EGF"/>
    <property type="match status" value="7"/>
</dbReference>
<dbReference type="FunFam" id="3.80.10.10:FF:000032">
    <property type="entry name" value="Slit homolog 2 (Drosophila)"/>
    <property type="match status" value="1"/>
</dbReference>
<keyword evidence="10 12" id="KW-1015">Disulfide bond</keyword>
<evidence type="ECO:0000256" key="11">
    <source>
        <dbReference type="ARBA" id="ARBA00023180"/>
    </source>
</evidence>
<evidence type="ECO:0000256" key="6">
    <source>
        <dbReference type="ARBA" id="ARBA00022729"/>
    </source>
</evidence>
<dbReference type="CDD" id="cd00110">
    <property type="entry name" value="LamG"/>
    <property type="match status" value="1"/>
</dbReference>
<dbReference type="InterPro" id="IPR003645">
    <property type="entry name" value="Fol_N"/>
</dbReference>
<feature type="domain" description="EGF-like" evidence="16">
    <location>
        <begin position="897"/>
        <end position="933"/>
    </location>
</feature>
<dbReference type="PROSITE" id="PS00022">
    <property type="entry name" value="EGF_1"/>
    <property type="match status" value="5"/>
</dbReference>
<feature type="domain" description="EGF-like" evidence="16">
    <location>
        <begin position="856"/>
        <end position="895"/>
    </location>
</feature>
<dbReference type="SUPFAM" id="SSF57196">
    <property type="entry name" value="EGF/Laminin"/>
    <property type="match status" value="3"/>
</dbReference>
<feature type="domain" description="EGF-like" evidence="16">
    <location>
        <begin position="1256"/>
        <end position="1292"/>
    </location>
</feature>
<dbReference type="PROSITE" id="PS01185">
    <property type="entry name" value="CTCK_1"/>
    <property type="match status" value="1"/>
</dbReference>
<feature type="disulfide bond" evidence="12">
    <location>
        <begin position="1240"/>
        <end position="1249"/>
    </location>
</feature>
<protein>
    <recommendedName>
        <fullName evidence="19">Slit homolog 2 (Drosophila)</fullName>
    </recommendedName>
</protein>
<comment type="subcellular location">
    <subcellularLocation>
        <location evidence="1">Secreted</location>
    </subcellularLocation>
</comment>
<keyword evidence="11" id="KW-0325">Glycoprotein</keyword>
<dbReference type="InterPro" id="IPR018097">
    <property type="entry name" value="EGF_Ca-bd_CS"/>
</dbReference>
<keyword evidence="7" id="KW-0677">Repeat</keyword>
<feature type="domain" description="EGF-like" evidence="16">
    <location>
        <begin position="1214"/>
        <end position="1250"/>
    </location>
</feature>
<dbReference type="SMART" id="SM00282">
    <property type="entry name" value="LamG"/>
    <property type="match status" value="1"/>
</dbReference>
<dbReference type="PANTHER" id="PTHR45836:SF2">
    <property type="entry name" value="SLIT HOMOLOG 2 PROTEIN"/>
    <property type="match status" value="1"/>
</dbReference>
<dbReference type="SMART" id="SM00013">
    <property type="entry name" value="LRRNT"/>
    <property type="match status" value="4"/>
</dbReference>
<proteinExistence type="predicted"/>
<keyword evidence="2" id="KW-0217">Developmental protein</keyword>
<dbReference type="Gene3D" id="2.60.120.200">
    <property type="match status" value="1"/>
</dbReference>
<dbReference type="SUPFAM" id="SSF49899">
    <property type="entry name" value="Concanavalin A-like lectins/glucanases"/>
    <property type="match status" value="1"/>
</dbReference>
<keyword evidence="3" id="KW-0964">Secreted</keyword>
<dbReference type="FunFam" id="3.80.10.10:FF:000002">
    <property type="entry name" value="Slit guidance ligand 2"/>
    <property type="match status" value="2"/>
</dbReference>
<organism evidence="17 18">
    <name type="scientific">Takifugu bimaculatus</name>
    <dbReference type="NCBI Taxonomy" id="433685"/>
    <lineage>
        <taxon>Eukaryota</taxon>
        <taxon>Metazoa</taxon>
        <taxon>Chordata</taxon>
        <taxon>Craniata</taxon>
        <taxon>Vertebrata</taxon>
        <taxon>Euteleostomi</taxon>
        <taxon>Actinopterygii</taxon>
        <taxon>Neopterygii</taxon>
        <taxon>Teleostei</taxon>
        <taxon>Neoteleostei</taxon>
        <taxon>Acanthomorphata</taxon>
        <taxon>Eupercaria</taxon>
        <taxon>Tetraodontiformes</taxon>
        <taxon>Tetradontoidea</taxon>
        <taxon>Tetraodontidae</taxon>
        <taxon>Takifugu</taxon>
    </lineage>
</organism>
<dbReference type="GO" id="GO:0005509">
    <property type="term" value="F:calcium ion binding"/>
    <property type="evidence" value="ECO:0007669"/>
    <property type="project" value="InterPro"/>
</dbReference>
<dbReference type="GO" id="GO:0008201">
    <property type="term" value="F:heparin binding"/>
    <property type="evidence" value="ECO:0007669"/>
    <property type="project" value="TreeGrafter"/>
</dbReference>
<keyword evidence="4 12" id="KW-0245">EGF-like domain</keyword>
<comment type="caution">
    <text evidence="17">The sequence shown here is derived from an EMBL/GenBank/DDBJ whole genome shotgun (WGS) entry which is preliminary data.</text>
</comment>
<dbReference type="Proteomes" id="UP000516260">
    <property type="component" value="Chromosome 8"/>
</dbReference>
<evidence type="ECO:0000256" key="1">
    <source>
        <dbReference type="ARBA" id="ARBA00004613"/>
    </source>
</evidence>
<dbReference type="PROSITE" id="PS50025">
    <property type="entry name" value="LAM_G_DOMAIN"/>
    <property type="match status" value="1"/>
</dbReference>
<dbReference type="GO" id="GO:0048495">
    <property type="term" value="F:Roundabout binding"/>
    <property type="evidence" value="ECO:0007669"/>
    <property type="project" value="TreeGrafter"/>
</dbReference>
<dbReference type="Pfam" id="PF02210">
    <property type="entry name" value="Laminin_G_2"/>
    <property type="match status" value="1"/>
</dbReference>
<dbReference type="PROSITE" id="PS51450">
    <property type="entry name" value="LRR"/>
    <property type="match status" value="3"/>
</dbReference>
<dbReference type="InterPro" id="IPR000742">
    <property type="entry name" value="EGF"/>
</dbReference>
<dbReference type="SMART" id="SM00369">
    <property type="entry name" value="LRR_TYP"/>
    <property type="match status" value="16"/>
</dbReference>
<evidence type="ECO:0000256" key="12">
    <source>
        <dbReference type="PROSITE-ProRule" id="PRU00076"/>
    </source>
</evidence>
<keyword evidence="6 13" id="KW-0732">Signal</keyword>
<feature type="disulfide bond" evidence="12">
    <location>
        <begin position="1282"/>
        <end position="1291"/>
    </location>
</feature>
<dbReference type="PROSITE" id="PS01186">
    <property type="entry name" value="EGF_2"/>
    <property type="match status" value="5"/>
</dbReference>
<dbReference type="InterPro" id="IPR032675">
    <property type="entry name" value="LRR_dom_sf"/>
</dbReference>
<dbReference type="FunFam" id="3.80.10.10:FF:000004">
    <property type="entry name" value="Slit guidance ligand 2"/>
    <property type="match status" value="1"/>
</dbReference>
<dbReference type="SMART" id="SM00179">
    <property type="entry name" value="EGF_CA"/>
    <property type="match status" value="6"/>
</dbReference>
<dbReference type="InterPro" id="IPR003591">
    <property type="entry name" value="Leu-rich_rpt_typical-subtyp"/>
</dbReference>
<reference evidence="17 18" key="1">
    <citation type="submission" date="2019-04" db="EMBL/GenBank/DDBJ databases">
        <title>The sequence and de novo assembly of Takifugu bimaculatus genome using PacBio and Hi-C technologies.</title>
        <authorList>
            <person name="Xu P."/>
            <person name="Liu B."/>
            <person name="Zhou Z."/>
        </authorList>
    </citation>
    <scope>NUCLEOTIDE SEQUENCE [LARGE SCALE GENOMIC DNA]</scope>
    <source>
        <strain evidence="17">TB-2018</strain>
        <tissue evidence="17">Muscle</tissue>
    </source>
</reference>
<feature type="domain" description="EGF-like" evidence="16">
    <location>
        <begin position="942"/>
        <end position="978"/>
    </location>
</feature>
<dbReference type="PROSITE" id="PS50026">
    <property type="entry name" value="EGF_3"/>
    <property type="match status" value="6"/>
</dbReference>
<dbReference type="PROSITE" id="PS01187">
    <property type="entry name" value="EGF_CA"/>
    <property type="match status" value="2"/>
</dbReference>
<evidence type="ECO:0000313" key="18">
    <source>
        <dbReference type="Proteomes" id="UP000516260"/>
    </source>
</evidence>
<gene>
    <name evidence="17" type="ORF">fugu_008371</name>
</gene>
<feature type="disulfide bond" evidence="12">
    <location>
        <begin position="1218"/>
        <end position="1228"/>
    </location>
</feature>
<dbReference type="InterPro" id="IPR000372">
    <property type="entry name" value="LRRNT"/>
</dbReference>
<dbReference type="Gene3D" id="3.80.10.10">
    <property type="entry name" value="Ribonuclease Inhibitor"/>
    <property type="match status" value="5"/>
</dbReference>
<accession>A0A4Z2B5D3</accession>
<dbReference type="Pfam" id="PF00008">
    <property type="entry name" value="EGF"/>
    <property type="match status" value="3"/>
</dbReference>
<dbReference type="SMART" id="SM00368">
    <property type="entry name" value="LRR_RI"/>
    <property type="match status" value="5"/>
</dbReference>
<feature type="chain" id="PRO_5021416809" description="Slit homolog 2 (Drosophila)" evidence="13">
    <location>
        <begin position="36"/>
        <end position="1378"/>
    </location>
</feature>
<dbReference type="PROSITE" id="PS00010">
    <property type="entry name" value="ASX_HYDROXYL"/>
    <property type="match status" value="2"/>
</dbReference>
<evidence type="ECO:0000313" key="17">
    <source>
        <dbReference type="EMBL" id="TNM86100.1"/>
    </source>
</evidence>
<dbReference type="FunFam" id="2.10.25.10:FF:000062">
    <property type="entry name" value="Slit guidance ligand 2"/>
    <property type="match status" value="1"/>
</dbReference>